<dbReference type="EMBL" id="JAVFKD010000014">
    <property type="protein sequence ID" value="KAK5989868.1"/>
    <property type="molecule type" value="Genomic_DNA"/>
</dbReference>
<evidence type="ECO:0000256" key="2">
    <source>
        <dbReference type="SAM" id="Phobius"/>
    </source>
</evidence>
<protein>
    <submittedName>
        <fullName evidence="3">Uncharacterized protein</fullName>
    </submittedName>
</protein>
<name>A0ABR0SCH0_9HYPO</name>
<keyword evidence="2" id="KW-0812">Transmembrane</keyword>
<organism evidence="3 4">
    <name type="scientific">Cladobotryum mycophilum</name>
    <dbReference type="NCBI Taxonomy" id="491253"/>
    <lineage>
        <taxon>Eukaryota</taxon>
        <taxon>Fungi</taxon>
        <taxon>Dikarya</taxon>
        <taxon>Ascomycota</taxon>
        <taxon>Pezizomycotina</taxon>
        <taxon>Sordariomycetes</taxon>
        <taxon>Hypocreomycetidae</taxon>
        <taxon>Hypocreales</taxon>
        <taxon>Hypocreaceae</taxon>
        <taxon>Cladobotryum</taxon>
    </lineage>
</organism>
<proteinExistence type="predicted"/>
<feature type="region of interest" description="Disordered" evidence="1">
    <location>
        <begin position="194"/>
        <end position="214"/>
    </location>
</feature>
<feature type="region of interest" description="Disordered" evidence="1">
    <location>
        <begin position="141"/>
        <end position="163"/>
    </location>
</feature>
<feature type="transmembrane region" description="Helical" evidence="2">
    <location>
        <begin position="75"/>
        <end position="98"/>
    </location>
</feature>
<sequence length="268" mass="29508">MAMEGPPVRYPNLSTEDVYRAGESTLAGSTPPLSPRQELPVYPIEGGPPIYEDDELDAKEKAARAKAKSKVRKILLIRLLSSIFITVLVSLFVAAVVGRIENERALERMSHREQILNTTIITITAMPDRVKQTLAATSTTTTATTTTTTTRHHKQVATRSRTTASLPLQTASSMTRETITFECPNMYFTATATSTGDFQSPTNEATPEPAEDDGHERRIIGVSVYSMDNCRVARTTYKGLGDDLRYRCTLSCDGGGILCRLDWDLESK</sequence>
<evidence type="ECO:0000313" key="3">
    <source>
        <dbReference type="EMBL" id="KAK5989868.1"/>
    </source>
</evidence>
<reference evidence="3 4" key="1">
    <citation type="submission" date="2024-01" db="EMBL/GenBank/DDBJ databases">
        <title>Complete genome of Cladobotryum mycophilum ATHUM6906.</title>
        <authorList>
            <person name="Christinaki A.C."/>
            <person name="Myridakis A.I."/>
            <person name="Kouvelis V.N."/>
        </authorList>
    </citation>
    <scope>NUCLEOTIDE SEQUENCE [LARGE SCALE GENOMIC DNA]</scope>
    <source>
        <strain evidence="3 4">ATHUM6906</strain>
    </source>
</reference>
<accession>A0ABR0SCH0</accession>
<gene>
    <name evidence="3" type="ORF">PT974_08130</name>
</gene>
<dbReference type="Proteomes" id="UP001338125">
    <property type="component" value="Unassembled WGS sequence"/>
</dbReference>
<evidence type="ECO:0000313" key="4">
    <source>
        <dbReference type="Proteomes" id="UP001338125"/>
    </source>
</evidence>
<comment type="caution">
    <text evidence="3">The sequence shown here is derived from an EMBL/GenBank/DDBJ whole genome shotgun (WGS) entry which is preliminary data.</text>
</comment>
<evidence type="ECO:0000256" key="1">
    <source>
        <dbReference type="SAM" id="MobiDB-lite"/>
    </source>
</evidence>
<keyword evidence="2" id="KW-0472">Membrane</keyword>
<keyword evidence="4" id="KW-1185">Reference proteome</keyword>
<keyword evidence="2" id="KW-1133">Transmembrane helix</keyword>
<feature type="compositionally biased region" description="Polar residues" evidence="1">
    <location>
        <begin position="194"/>
        <end position="205"/>
    </location>
</feature>